<dbReference type="Pfam" id="PF24803">
    <property type="entry name" value="DUF7704"/>
    <property type="match status" value="1"/>
</dbReference>
<keyword evidence="1" id="KW-0472">Membrane</keyword>
<dbReference type="PANTHER" id="PTHR37019:SF2">
    <property type="entry name" value="EXPERA DOMAIN-CONTAINING PROTEIN"/>
    <property type="match status" value="1"/>
</dbReference>
<name>A0A9W9A5E8_9AGAR</name>
<evidence type="ECO:0000259" key="2">
    <source>
        <dbReference type="Pfam" id="PF24803"/>
    </source>
</evidence>
<evidence type="ECO:0000313" key="4">
    <source>
        <dbReference type="EMBL" id="KAJ4474834.1"/>
    </source>
</evidence>
<keyword evidence="1" id="KW-0812">Transmembrane</keyword>
<dbReference type="EMBL" id="JAOTPV010000015">
    <property type="protein sequence ID" value="KAJ4474834.1"/>
    <property type="molecule type" value="Genomic_DNA"/>
</dbReference>
<feature type="transmembrane region" description="Helical" evidence="1">
    <location>
        <begin position="99"/>
        <end position="123"/>
    </location>
</feature>
<accession>A0A9W9A5E8</accession>
<keyword evidence="1" id="KW-1133">Transmembrane helix</keyword>
<organism evidence="4 5">
    <name type="scientific">Lentinula aciculospora</name>
    <dbReference type="NCBI Taxonomy" id="153920"/>
    <lineage>
        <taxon>Eukaryota</taxon>
        <taxon>Fungi</taxon>
        <taxon>Dikarya</taxon>
        <taxon>Basidiomycota</taxon>
        <taxon>Agaricomycotina</taxon>
        <taxon>Agaricomycetes</taxon>
        <taxon>Agaricomycetidae</taxon>
        <taxon>Agaricales</taxon>
        <taxon>Marasmiineae</taxon>
        <taxon>Omphalotaceae</taxon>
        <taxon>Lentinula</taxon>
    </lineage>
</organism>
<gene>
    <name evidence="4" type="ORF">J3R30DRAFT_3503447</name>
    <name evidence="3" type="ORF">J3R30DRAFT_3634924</name>
</gene>
<feature type="transmembrane region" description="Helical" evidence="1">
    <location>
        <begin position="135"/>
        <end position="157"/>
    </location>
</feature>
<evidence type="ECO:0000313" key="5">
    <source>
        <dbReference type="Proteomes" id="UP001150266"/>
    </source>
</evidence>
<proteinExistence type="predicted"/>
<feature type="transmembrane region" description="Helical" evidence="1">
    <location>
        <begin position="49"/>
        <end position="68"/>
    </location>
</feature>
<feature type="transmembrane region" description="Helical" evidence="1">
    <location>
        <begin position="177"/>
        <end position="195"/>
    </location>
</feature>
<dbReference type="PANTHER" id="PTHR37019">
    <property type="entry name" value="CHROMOSOME 1, WHOLE GENOME SHOTGUN SEQUENCE"/>
    <property type="match status" value="1"/>
</dbReference>
<dbReference type="Proteomes" id="UP001150266">
    <property type="component" value="Unassembled WGS sequence"/>
</dbReference>
<evidence type="ECO:0000313" key="3">
    <source>
        <dbReference type="EMBL" id="KAJ4464499.1"/>
    </source>
</evidence>
<dbReference type="InterPro" id="IPR056121">
    <property type="entry name" value="DUF7704"/>
</dbReference>
<keyword evidence="5" id="KW-1185">Reference proteome</keyword>
<protein>
    <recommendedName>
        <fullName evidence="2">DUF7704 domain-containing protein</fullName>
    </recommendedName>
</protein>
<evidence type="ECO:0000256" key="1">
    <source>
        <dbReference type="SAM" id="Phobius"/>
    </source>
</evidence>
<feature type="domain" description="DUF7704" evidence="2">
    <location>
        <begin position="40"/>
        <end position="196"/>
    </location>
</feature>
<dbReference type="AlphaFoldDB" id="A0A9W9A5E8"/>
<reference evidence="4" key="1">
    <citation type="submission" date="2022-08" db="EMBL/GenBank/DDBJ databases">
        <title>A Global Phylogenomic Analysis of the Shiitake Genus Lentinula.</title>
        <authorList>
            <consortium name="DOE Joint Genome Institute"/>
            <person name="Sierra-Patev S."/>
            <person name="Min B."/>
            <person name="Naranjo-Ortiz M."/>
            <person name="Looney B."/>
            <person name="Konkel Z."/>
            <person name="Slot J.C."/>
            <person name="Sakamoto Y."/>
            <person name="Steenwyk J.L."/>
            <person name="Rokas A."/>
            <person name="Carro J."/>
            <person name="Camarero S."/>
            <person name="Ferreira P."/>
            <person name="Molpeceres G."/>
            <person name="Ruiz-Duenas F.J."/>
            <person name="Serrano A."/>
            <person name="Henrissat B."/>
            <person name="Drula E."/>
            <person name="Hughes K.W."/>
            <person name="Mata J.L."/>
            <person name="Ishikawa N.K."/>
            <person name="Vargas-Isla R."/>
            <person name="Ushijima S."/>
            <person name="Smith C.A."/>
            <person name="Ahrendt S."/>
            <person name="Andreopoulos W."/>
            <person name="He G."/>
            <person name="Labutti K."/>
            <person name="Lipzen A."/>
            <person name="Ng V."/>
            <person name="Riley R."/>
            <person name="Sandor L."/>
            <person name="Barry K."/>
            <person name="Martinez A.T."/>
            <person name="Xiao Y."/>
            <person name="Gibbons J.G."/>
            <person name="Terashima K."/>
            <person name="Grigoriev I.V."/>
            <person name="Hibbett D.S."/>
        </authorList>
    </citation>
    <scope>NUCLEOTIDE SEQUENCE</scope>
    <source>
        <strain evidence="4">JLM2183</strain>
    </source>
</reference>
<dbReference type="EMBL" id="JAOTPV010000115">
    <property type="protein sequence ID" value="KAJ4464499.1"/>
    <property type="molecule type" value="Genomic_DNA"/>
</dbReference>
<dbReference type="OrthoDB" id="2937326at2759"/>
<sequence>MRHNSPSSSNVTFHLNPHTSSLLLFVLPLKPSLQMMSNLQALPGFYKLLFLYLEPVSAIIPAPMIWVWPGATWFHNEQIPHSDFPFLPSTKSLDPRTAIALWHLGNCYMLVGLIVSFVFRVAGDAFWDNPVAQEQVVGAILTAMAIADVTHVLSSFIGLPPDLRYNILSWNGITHGNITFTTFIFCVRLAWFLGVGRRRFYYGRNDSVRLENKSR</sequence>
<comment type="caution">
    <text evidence="4">The sequence shown here is derived from an EMBL/GenBank/DDBJ whole genome shotgun (WGS) entry which is preliminary data.</text>
</comment>